<dbReference type="Pfam" id="PF11121">
    <property type="entry name" value="DUF2639"/>
    <property type="match status" value="1"/>
</dbReference>
<dbReference type="EMBL" id="PIQO01000003">
    <property type="protein sequence ID" value="PKR85816.1"/>
    <property type="molecule type" value="Genomic_DNA"/>
</dbReference>
<organism evidence="1 2">
    <name type="scientific">Heyndrickxia camelliae</name>
    <dbReference type="NCBI Taxonomy" id="1707093"/>
    <lineage>
        <taxon>Bacteria</taxon>
        <taxon>Bacillati</taxon>
        <taxon>Bacillota</taxon>
        <taxon>Bacilli</taxon>
        <taxon>Bacillales</taxon>
        <taxon>Bacillaceae</taxon>
        <taxon>Heyndrickxia</taxon>
    </lineage>
</organism>
<dbReference type="RefSeq" id="WP_101353187.1">
    <property type="nucleotide sequence ID" value="NZ_PIQO01000003.1"/>
</dbReference>
<reference evidence="1 2" key="1">
    <citation type="submission" date="2017-11" db="EMBL/GenBank/DDBJ databases">
        <title>Bacillus camelliae sp. nov., isolated from pu'er tea.</title>
        <authorList>
            <person name="Niu L."/>
        </authorList>
    </citation>
    <scope>NUCLEOTIDE SEQUENCE [LARGE SCALE GENOMIC DNA]</scope>
    <source>
        <strain evidence="1 2">7578-1</strain>
    </source>
</reference>
<comment type="caution">
    <text evidence="1">The sequence shown here is derived from an EMBL/GenBank/DDBJ whole genome shotgun (WGS) entry which is preliminary data.</text>
</comment>
<dbReference type="AlphaFoldDB" id="A0A2N3LMI7"/>
<gene>
    <name evidence="1" type="ORF">CWO92_05400</name>
</gene>
<evidence type="ECO:0000313" key="2">
    <source>
        <dbReference type="Proteomes" id="UP000233440"/>
    </source>
</evidence>
<proteinExistence type="predicted"/>
<protein>
    <submittedName>
        <fullName evidence="1">DUF2639 domain-containing protein</fullName>
    </submittedName>
</protein>
<accession>A0A2N3LMI7</accession>
<dbReference type="OrthoDB" id="2738543at2"/>
<sequence>MAYKYSKGWYVQELKQMGVRYHPVERKKLEKYKTWVIRNLYNEKVNK</sequence>
<dbReference type="Proteomes" id="UP000233440">
    <property type="component" value="Unassembled WGS sequence"/>
</dbReference>
<name>A0A2N3LMI7_9BACI</name>
<keyword evidence="2" id="KW-1185">Reference proteome</keyword>
<dbReference type="InterPro" id="IPR022580">
    <property type="entry name" value="DUF2639"/>
</dbReference>
<evidence type="ECO:0000313" key="1">
    <source>
        <dbReference type="EMBL" id="PKR85816.1"/>
    </source>
</evidence>